<proteinExistence type="predicted"/>
<name>A0AC34GUU8_9BILA</name>
<reference evidence="2" key="1">
    <citation type="submission" date="2022-11" db="UniProtKB">
        <authorList>
            <consortium name="WormBaseParasite"/>
        </authorList>
    </citation>
    <scope>IDENTIFICATION</scope>
</reference>
<protein>
    <submittedName>
        <fullName evidence="2">Ectopic P granules protein 5 homolog</fullName>
    </submittedName>
</protein>
<sequence length="2581" mass="293187">MNLKNLRFTFKYFSIGKQLELDYFVYTFFDYYSQDHNFKRIEALLRLSGSEFDNLRLKKNLNGWRRELGKHSSTSALNDVHDFGEEDENIKPKHANSSTLSLHIAAYENLNEVKSDSDGCGEKESLKSGSEKSKLIKKFKVADSPSFIQVIYNKKFKKFPSFKILQNSFEFPRQQEDQLQKPEIMQFKASQRLRNTNDSGTEMEAQKKPVAKPRASRAQESTSNGDLGPAPLPPTHRFVTPLTDREVRTAILQAPGIIKDEPGTITPVKEAEVEEPEYSDIQESVKEEEEEKPQQQDPLVKLPSPKIKEMPLSSILPKEDLPPPLPPRNVYPKLDTETIPPLQEKHPLPVIIEPPKYTEKEAKVKYPALVEPMMEASATTSTSQYFKEGELLTEGQLLQYYQNEQLEFVDDFIDVFVEQELNPHNALNDLLEKYKEVCEKLQMKSDSKEATVAELTKVNNEVWFVEDKQVTENGRCGDDRAASGTASYKEAKFIAAKIVELKEKLDELSQRELDETLCLEIRARSLALQIQWTVVMVNNDFLVELKTGASALPTLIATSLSSIKRRQLRGALSDLFFYLRFPVLPKRFNDSVTAWIVELTSVLYKACTADDLMFILCQILRTPSPITSWAPQLVQTFISVPTLDVSKSMNNFVALLSIVMQSVKHREKFLCRVIKYYEGDNSWNVISDDGDMDNATLTQINETDLIAIIGQFDLKALFLVAIRQFTYVSQGNKRQVMLSLISFTLIIIKLLDEGLETYSMYKNVCKKIASCIKLLVQNICVYWDLCKPEISNFTDQRMIQNEINRIVLQAIYYIVAKKSNGLWQFLVDFPYSVVSENCRQRCQLLLRSPNVYNVRKLYEIADEDVAKALKSSGKLVEQLAEIGAEDTTYMLSVLASVVSQSETDLGYFVDEMVRVSFLDEATRESYYKVGSEAVAVLIERCPKLLSSILNFIDRNVDHLDQYAVDILTNAPLSNCVLSKDDVGGKLAKWLINRPIDHPASHIARRVLTSVNWGSTGQLWMPQEVHDCCAEAIVKAHIVQCKNRNSLITKSYKNAAKLALKCPDLEQQFDKFCFDVLLRLKFVSKNVTSAPQNDLTAFFVYLMQKCLTTAEIFLEHGIKPLTELVNSSSFNAAVVIIARLVSTFPTKVPILIQNEGFRDCIEKLLHADESSYAIQMLMGADKFPGPVLKLFLSAISYNLTNSQQASPRDASLAWLRLILCKKEWNNDKSVLLLLGTIVKIAFEKDAENLFGIVEILTDAYRNQLTVWKETSKGLFSMFSTPVPPSLLSTALINVSPWASWALLMAEPKVHAGFYSCLYASLQKHQNKSLDESVKKAASKSHTNLSIDRLDYYRWLELSTTVSSKHPAFSLILQQLCIVMFKRTKLEKIEPICPGEFYHKCKLSEAMMTQLRSNVLPKAEKSTSNKNFTSFYHAVSQWLFHDALYQAKFNRYNDLMLDYLVQMITSGDKHLWIDFIPLDEVRNEIKNEAKIFSMACHLENIISSSRNSTSGFLSMTDFFNSLQAPSLEVIAFPSVPIHQSLPLSDSLGLSDCCTPQYVLAKFGNYFEEISKISSTYVDGKERVNDLNIKYIDLFGRLYKSVQLTLIINLKCGNMFTSKCQRPSIANVVVSSSEYDTAIAQQMNQNRQIREEEVGRVLTMLDTAAIKSAHLEFICRTLYLYGIATRQDQPQMFDKIRLTGGTLFYHICNHVNTQNLLFPAASDAYSSCIKSLGSVFIANQPSEQVNLMRMVLGGSPLNVFLFELFTPSCVLPEQLFHIYSELSRSVRNTSTTVSSLELLKRLDIKETGNNMPPNQFSALMPIIFENLISAAGSNTILTKLCSDHFVHALFHHFPHNFVNGFALLFSGTNTQGVPPEIFDTINAQLMLDNYLAEDTVRPQARILLDINLVTQCIRVLSEQAIKSRQELTTRMFSVWTPYLIHYCRYSEYFIRLYVAHTFNSHAPTTVIEQQLRNCFTLIQALWGPLLQPVGNGIAPWNPADNYLAGPVVEKLVKLLVWLPHSTYMPPGSETVEVLFWEYFATQLMTLQRAGSSHIYIVYEEKLVSLQWQRFWPTLMALSTMEKLMTDSAPEVGPLVTEIIIRIPWQQLVAHQQNQPLEGHRAFHSLLLSLLARCAYRAANFAKSRASVERLLSSLVHSCQWYYTKAESIEKVGAFIATSYPNDTLTTPNNVVKAFMSIYRQACFFSTTTTMPNPAAGDLEIVRKQAAYLRTDLRLMLKANWNITDLQKHFREILTKIDLIIGGNDKAGFVPLAKELTVVLPEISKEKTTLLLIKTLGEWLKDHPESNLVLLILNTAMESMTASLPYLGLKLLNKCIAAYFNRNISCDWHELVSWILIPERSKEWLYTTPSADAGIKPRFLVLNAHLINEMTELNSAASETALLKRLQEYLSSVKPKYIKPKKEAAFLLCVEKLQRMVIRQYSNGMSIAVANENMENYITFLKKLHSDEKGVSFFSKVTIFGRKPSYPIKIQLFSQILTLYISQQQTAPGQPPRLQASQGVLNSRLGAFKDLQKNKEYAEYNSVIQNAQPYFSQVEHYNLNHAGNLFAKTVHILYPNDKTLLRLDA</sequence>
<accession>A0AC34GUU8</accession>
<dbReference type="Proteomes" id="UP000887579">
    <property type="component" value="Unplaced"/>
</dbReference>
<evidence type="ECO:0000313" key="2">
    <source>
        <dbReference type="WBParaSite" id="ES5_v2.g8456.t1"/>
    </source>
</evidence>
<evidence type="ECO:0000313" key="1">
    <source>
        <dbReference type="Proteomes" id="UP000887579"/>
    </source>
</evidence>
<organism evidence="1 2">
    <name type="scientific">Panagrolaimus sp. ES5</name>
    <dbReference type="NCBI Taxonomy" id="591445"/>
    <lineage>
        <taxon>Eukaryota</taxon>
        <taxon>Metazoa</taxon>
        <taxon>Ecdysozoa</taxon>
        <taxon>Nematoda</taxon>
        <taxon>Chromadorea</taxon>
        <taxon>Rhabditida</taxon>
        <taxon>Tylenchina</taxon>
        <taxon>Panagrolaimomorpha</taxon>
        <taxon>Panagrolaimoidea</taxon>
        <taxon>Panagrolaimidae</taxon>
        <taxon>Panagrolaimus</taxon>
    </lineage>
</organism>
<dbReference type="WBParaSite" id="ES5_v2.g8456.t1">
    <property type="protein sequence ID" value="ES5_v2.g8456.t1"/>
    <property type="gene ID" value="ES5_v2.g8456"/>
</dbReference>